<sequence length="51" mass="5768">MRNSLPEPQYTLITPLLDDNGKEIKDEEGKTLKTYSPSLTWDEGISSKGRD</sequence>
<dbReference type="Proteomes" id="UP000008206">
    <property type="component" value="Chromosome"/>
</dbReference>
<dbReference type="EMBL" id="CP002198">
    <property type="protein sequence ID" value="ADN12722.1"/>
    <property type="molecule type" value="Genomic_DNA"/>
</dbReference>
<accession>E0UAI1</accession>
<feature type="region of interest" description="Disordered" evidence="1">
    <location>
        <begin position="1"/>
        <end position="51"/>
    </location>
</feature>
<organism evidence="2 3">
    <name type="scientific">Gloeothece verrucosa (strain PCC 7822)</name>
    <name type="common">Cyanothece sp. (strain PCC 7822)</name>
    <dbReference type="NCBI Taxonomy" id="497965"/>
    <lineage>
        <taxon>Bacteria</taxon>
        <taxon>Bacillati</taxon>
        <taxon>Cyanobacteriota</taxon>
        <taxon>Cyanophyceae</taxon>
        <taxon>Oscillatoriophycideae</taxon>
        <taxon>Chroococcales</taxon>
        <taxon>Aphanothecaceae</taxon>
        <taxon>Gloeothece</taxon>
        <taxon>Gloeothece verrucosa</taxon>
    </lineage>
</organism>
<gene>
    <name evidence="2" type="ordered locus">Cyan7822_0689</name>
</gene>
<proteinExistence type="predicted"/>
<evidence type="ECO:0000313" key="3">
    <source>
        <dbReference type="Proteomes" id="UP000008206"/>
    </source>
</evidence>
<dbReference type="KEGG" id="cyj:Cyan7822_0689"/>
<feature type="compositionally biased region" description="Basic and acidic residues" evidence="1">
    <location>
        <begin position="19"/>
        <end position="31"/>
    </location>
</feature>
<keyword evidence="3" id="KW-1185">Reference proteome</keyword>
<reference evidence="3" key="1">
    <citation type="journal article" date="2011" name="MBio">
        <title>Novel metabolic attributes of the genus Cyanothece, comprising a group of unicellular nitrogen-fixing Cyanobacteria.</title>
        <authorList>
            <person name="Bandyopadhyay A."/>
            <person name="Elvitigala T."/>
            <person name="Welsh E."/>
            <person name="Stockel J."/>
            <person name="Liberton M."/>
            <person name="Min H."/>
            <person name="Sherman L.A."/>
            <person name="Pakrasi H.B."/>
        </authorList>
    </citation>
    <scope>NUCLEOTIDE SEQUENCE [LARGE SCALE GENOMIC DNA]</scope>
    <source>
        <strain evidence="3">PCC 7822</strain>
    </source>
</reference>
<dbReference type="AlphaFoldDB" id="E0UAI1"/>
<evidence type="ECO:0000313" key="2">
    <source>
        <dbReference type="EMBL" id="ADN12722.1"/>
    </source>
</evidence>
<evidence type="ECO:0000256" key="1">
    <source>
        <dbReference type="SAM" id="MobiDB-lite"/>
    </source>
</evidence>
<name>E0UAI1_GLOV7</name>
<dbReference type="HOGENOM" id="CLU_3097958_0_0_3"/>
<protein>
    <submittedName>
        <fullName evidence="2">Uncharacterized protein</fullName>
    </submittedName>
</protein>